<keyword evidence="3" id="KW-1185">Reference proteome</keyword>
<feature type="region of interest" description="Disordered" evidence="1">
    <location>
        <begin position="49"/>
        <end position="71"/>
    </location>
</feature>
<evidence type="ECO:0000313" key="2">
    <source>
        <dbReference type="EMBL" id="KAK3747413.1"/>
    </source>
</evidence>
<dbReference type="EMBL" id="JAWDGP010006085">
    <property type="protein sequence ID" value="KAK3747413.1"/>
    <property type="molecule type" value="Genomic_DNA"/>
</dbReference>
<comment type="caution">
    <text evidence="2">The sequence shown here is derived from an EMBL/GenBank/DDBJ whole genome shotgun (WGS) entry which is preliminary data.</text>
</comment>
<evidence type="ECO:0000313" key="3">
    <source>
        <dbReference type="Proteomes" id="UP001283361"/>
    </source>
</evidence>
<proteinExistence type="predicted"/>
<name>A0AAE0YKK4_9GAST</name>
<gene>
    <name evidence="2" type="ORF">RRG08_015525</name>
</gene>
<protein>
    <submittedName>
        <fullName evidence="2">Uncharacterized protein</fullName>
    </submittedName>
</protein>
<feature type="compositionally biased region" description="Basic and acidic residues" evidence="1">
    <location>
        <begin position="50"/>
        <end position="71"/>
    </location>
</feature>
<evidence type="ECO:0000256" key="1">
    <source>
        <dbReference type="SAM" id="MobiDB-lite"/>
    </source>
</evidence>
<accession>A0AAE0YKK4</accession>
<dbReference type="AlphaFoldDB" id="A0AAE0YKK4"/>
<organism evidence="2 3">
    <name type="scientific">Elysia crispata</name>
    <name type="common">lettuce slug</name>
    <dbReference type="NCBI Taxonomy" id="231223"/>
    <lineage>
        <taxon>Eukaryota</taxon>
        <taxon>Metazoa</taxon>
        <taxon>Spiralia</taxon>
        <taxon>Lophotrochozoa</taxon>
        <taxon>Mollusca</taxon>
        <taxon>Gastropoda</taxon>
        <taxon>Heterobranchia</taxon>
        <taxon>Euthyneura</taxon>
        <taxon>Panpulmonata</taxon>
        <taxon>Sacoglossa</taxon>
        <taxon>Placobranchoidea</taxon>
        <taxon>Plakobranchidae</taxon>
        <taxon>Elysia</taxon>
    </lineage>
</organism>
<dbReference type="Proteomes" id="UP001283361">
    <property type="component" value="Unassembled WGS sequence"/>
</dbReference>
<reference evidence="2" key="1">
    <citation type="journal article" date="2023" name="G3 (Bethesda)">
        <title>A reference genome for the long-term kleptoplast-retaining sea slug Elysia crispata morphotype clarki.</title>
        <authorList>
            <person name="Eastman K.E."/>
            <person name="Pendleton A.L."/>
            <person name="Shaikh M.A."/>
            <person name="Suttiyut T."/>
            <person name="Ogas R."/>
            <person name="Tomko P."/>
            <person name="Gavelis G."/>
            <person name="Widhalm J.R."/>
            <person name="Wisecaver J.H."/>
        </authorList>
    </citation>
    <scope>NUCLEOTIDE SEQUENCE</scope>
    <source>
        <strain evidence="2">ECLA1</strain>
    </source>
</reference>
<sequence>MCGEVCGRMLEDVALEDVVKLSRRHNPLQRGTFQKHGLLMSGWMGTRWRHQGESKEKSMARDARQMKEEFL</sequence>